<accession>A0AA87SYU9</accession>
<dbReference type="Proteomes" id="UP000001343">
    <property type="component" value="Unassembled WGS sequence"/>
</dbReference>
<protein>
    <submittedName>
        <fullName evidence="1">Uncharacterized protein</fullName>
    </submittedName>
</protein>
<evidence type="ECO:0000313" key="2">
    <source>
        <dbReference type="Proteomes" id="UP000001343"/>
    </source>
</evidence>
<name>A0AA87SYU9_9LEPT</name>
<dbReference type="AlphaFoldDB" id="A0AA87SYU9"/>
<organism evidence="1 2">
    <name type="scientific">Leptospira mayottensis 200901122</name>
    <dbReference type="NCBI Taxonomy" id="1193010"/>
    <lineage>
        <taxon>Bacteria</taxon>
        <taxon>Pseudomonadati</taxon>
        <taxon>Spirochaetota</taxon>
        <taxon>Spirochaetia</taxon>
        <taxon>Leptospirales</taxon>
        <taxon>Leptospiraceae</taxon>
        <taxon>Leptospira</taxon>
    </lineage>
</organism>
<evidence type="ECO:0000313" key="1">
    <source>
        <dbReference type="EMBL" id="EKS01746.1"/>
    </source>
</evidence>
<comment type="caution">
    <text evidence="1">The sequence shown here is derived from an EMBL/GenBank/DDBJ whole genome shotgun (WGS) entry which is preliminary data.</text>
</comment>
<sequence length="72" mass="8427">MISYFEKMEVLCVFDEIVRIFKKSNIYPNLFRIGVSFVERSLLPFLRNVNQPSIGSIALKSSMMMNLVFFLN</sequence>
<reference evidence="1 2" key="1">
    <citation type="journal article" date="2014" name="Int. J. Syst. Evol. Microbiol.">
        <title>Leptospira mayottensis sp. nov., a pathogenic species of the genus Leptospira isolated from humans.</title>
        <authorList>
            <person name="Bourhy P."/>
            <person name="Collet L."/>
            <person name="Brisse S."/>
            <person name="Picardeau M."/>
        </authorList>
    </citation>
    <scope>NUCLEOTIDE SEQUENCE [LARGE SCALE GENOMIC DNA]</scope>
    <source>
        <strain evidence="1 2">200901122</strain>
    </source>
</reference>
<dbReference type="EMBL" id="AKWM02000007">
    <property type="protein sequence ID" value="EKS01746.1"/>
    <property type="molecule type" value="Genomic_DNA"/>
</dbReference>
<gene>
    <name evidence="1" type="ORF">LEP1GSC125_4067</name>
</gene>
<proteinExistence type="predicted"/>